<protein>
    <submittedName>
        <fullName evidence="1">Uncharacterized protein</fullName>
    </submittedName>
</protein>
<keyword evidence="2" id="KW-1185">Reference proteome</keyword>
<sequence length="78" mass="8863">MSTNKDNKINAFNPFVQHVGLPQWLSQSDGLGQINKLQRWQIPPLSNLLILLISVTVPEIKEIKGLEEGRVVRSLSWE</sequence>
<name>A0ABN7C6S5_9GAMM</name>
<organism evidence="1 2">
    <name type="scientific">Xenorhabdus taiwanensis</name>
    <dbReference type="NCBI Taxonomy" id="3085177"/>
    <lineage>
        <taxon>Bacteria</taxon>
        <taxon>Pseudomonadati</taxon>
        <taxon>Pseudomonadota</taxon>
        <taxon>Gammaproteobacteria</taxon>
        <taxon>Enterobacterales</taxon>
        <taxon>Morganellaceae</taxon>
        <taxon>Xenorhabdus</taxon>
    </lineage>
</organism>
<dbReference type="RefSeq" id="WP_374051619.1">
    <property type="nucleotide sequence ID" value="NZ_AP028978.1"/>
</dbReference>
<dbReference type="Proteomes" id="UP001529514">
    <property type="component" value="Chromosome"/>
</dbReference>
<dbReference type="EMBL" id="AP028978">
    <property type="protein sequence ID" value="BET98079.1"/>
    <property type="molecule type" value="Genomic_DNA"/>
</dbReference>
<proteinExistence type="predicted"/>
<accession>A0ABN7C6S5</accession>
<evidence type="ECO:0000313" key="1">
    <source>
        <dbReference type="EMBL" id="BET98079.1"/>
    </source>
</evidence>
<gene>
    <name evidence="1" type="ORF">TCT1_30000</name>
</gene>
<reference evidence="1 2" key="1">
    <citation type="submission" date="2023-10" db="EMBL/GenBank/DDBJ databases">
        <title>Xenorhabdus taiwanensis sp. nov., a symbiotic bacterium associated with the entomopathogenic nematode Steinernema taiwanensis.</title>
        <authorList>
            <person name="Tseng C.T."/>
            <person name="Shu H.Y."/>
            <person name="Chen M.H."/>
            <person name="Fang Y.J."/>
            <person name="Wu T.L."/>
            <person name="Lin Y.C."/>
            <person name="Huang C.J."/>
        </authorList>
    </citation>
    <scope>NUCLEOTIDE SEQUENCE [LARGE SCALE GENOMIC DNA]</scope>
    <source>
        <strain evidence="1 2">TCT-1</strain>
    </source>
</reference>
<evidence type="ECO:0000313" key="2">
    <source>
        <dbReference type="Proteomes" id="UP001529514"/>
    </source>
</evidence>